<evidence type="ECO:0000259" key="8">
    <source>
        <dbReference type="PROSITE" id="PS50213"/>
    </source>
</evidence>
<comment type="similarity">
    <text evidence="3">Belongs to the LipB family.</text>
</comment>
<evidence type="ECO:0000256" key="1">
    <source>
        <dbReference type="ARBA" id="ARBA00004821"/>
    </source>
</evidence>
<dbReference type="PANTHER" id="PTHR10993:SF15">
    <property type="entry name" value="OCTANOYLTRANSFERASE LIP2, MITOCHONDRIAL"/>
    <property type="match status" value="1"/>
</dbReference>
<dbReference type="NCBIfam" id="NF010925">
    <property type="entry name" value="PRK14345.1"/>
    <property type="match status" value="1"/>
</dbReference>
<feature type="transmembrane region" description="Helical" evidence="7">
    <location>
        <begin position="80"/>
        <end position="102"/>
    </location>
</feature>
<dbReference type="EC" id="2.3.1.181" evidence="4"/>
<dbReference type="GO" id="GO:0033819">
    <property type="term" value="F:lipoyl(octanoyl) transferase activity"/>
    <property type="evidence" value="ECO:0007669"/>
    <property type="project" value="UniProtKB-EC"/>
</dbReference>
<dbReference type="SUPFAM" id="SSF82153">
    <property type="entry name" value="FAS1 domain"/>
    <property type="match status" value="1"/>
</dbReference>
<dbReference type="OrthoDB" id="19908at2759"/>
<dbReference type="InterPro" id="IPR020605">
    <property type="entry name" value="Octanoyltransferase_CS"/>
</dbReference>
<sequence>AVIPSCAPPLRLEENLSAPGQGQGDTDFKTPHFEYGQPATQTSKTNEFIIRAHTSLSYLTCNFFQRLAKMRRNIGVPNHVKLVFTVISISFIIIQIISAIHLTKIPLSTISTPKHKISTTEYSKIGELGKTVIGMLPEDLPFTLFLPSEEAFRHDLGLSRNDSDDAYATLTRVLGFSALPRHVYVADLEYGKQKIYDSISGFTLYLSKTLKGMVVVNGVVSEVVDLKLGEILVHVMNGVVMDAEFELSEEMRIPRKLEIWKMGVVNYSQALKLQEKLTSDRKTHKITDTLLSLQHPPTYTLGKRRTQHNVLANESELKAMGAELYYTERGGDVTFHGPHQAVLYPIVSLRELGLGARKYVEKLELTMIELASLYGLAARAGQKCETGVWIEQRKIGAIGVRISSGITSHGLAFNINSDLSYFGHIVPCGIADKEVTSLQREVKEMLLPHEEVVTEQLISSFVRTFDYGYL</sequence>
<keyword evidence="6" id="KW-0012">Acyltransferase</keyword>
<dbReference type="AlphaFoldDB" id="A0A5A7QQW1"/>
<dbReference type="Pfam" id="PF02469">
    <property type="entry name" value="Fasciclin"/>
    <property type="match status" value="1"/>
</dbReference>
<keyword evidence="7" id="KW-0472">Membrane</keyword>
<evidence type="ECO:0000256" key="5">
    <source>
        <dbReference type="ARBA" id="ARBA00022679"/>
    </source>
</evidence>
<keyword evidence="5 10" id="KW-0808">Transferase</keyword>
<dbReference type="InterPro" id="IPR036378">
    <property type="entry name" value="FAS1_dom_sf"/>
</dbReference>
<dbReference type="InterPro" id="IPR004143">
    <property type="entry name" value="BPL_LPL_catalytic"/>
</dbReference>
<dbReference type="Proteomes" id="UP000325081">
    <property type="component" value="Unassembled WGS sequence"/>
</dbReference>
<dbReference type="PROSITE" id="PS51733">
    <property type="entry name" value="BPL_LPL_CATALYTIC"/>
    <property type="match status" value="1"/>
</dbReference>
<proteinExistence type="inferred from homology"/>
<dbReference type="InterPro" id="IPR000782">
    <property type="entry name" value="FAS1_domain"/>
</dbReference>
<evidence type="ECO:0000256" key="4">
    <source>
        <dbReference type="ARBA" id="ARBA00012334"/>
    </source>
</evidence>
<gene>
    <name evidence="10" type="ORF">STAS_24364</name>
</gene>
<comment type="similarity">
    <text evidence="2">Belongs to the fasciclin-like AGP family.</text>
</comment>
<evidence type="ECO:0000256" key="6">
    <source>
        <dbReference type="ARBA" id="ARBA00023315"/>
    </source>
</evidence>
<name>A0A5A7QQW1_STRAF</name>
<dbReference type="GO" id="GO:0009249">
    <property type="term" value="P:protein lipoylation"/>
    <property type="evidence" value="ECO:0007669"/>
    <property type="project" value="InterPro"/>
</dbReference>
<keyword evidence="11" id="KW-1185">Reference proteome</keyword>
<dbReference type="PROSITE" id="PS01313">
    <property type="entry name" value="LIPB"/>
    <property type="match status" value="1"/>
</dbReference>
<accession>A0A5A7QQW1</accession>
<keyword evidence="7" id="KW-0812">Transmembrane</keyword>
<evidence type="ECO:0000259" key="9">
    <source>
        <dbReference type="PROSITE" id="PS51733"/>
    </source>
</evidence>
<dbReference type="FunFam" id="3.30.930.10:FF:000063">
    <property type="entry name" value="Octanoyltransferase LIP2, mitochondrial"/>
    <property type="match status" value="1"/>
</dbReference>
<keyword evidence="7" id="KW-1133">Transmembrane helix</keyword>
<dbReference type="PANTHER" id="PTHR10993">
    <property type="entry name" value="OCTANOYLTRANSFERASE"/>
    <property type="match status" value="1"/>
</dbReference>
<evidence type="ECO:0000313" key="10">
    <source>
        <dbReference type="EMBL" id="GER47268.1"/>
    </source>
</evidence>
<feature type="non-terminal residue" evidence="10">
    <location>
        <position position="1"/>
    </location>
</feature>
<dbReference type="NCBIfam" id="TIGR00214">
    <property type="entry name" value="lipB"/>
    <property type="match status" value="1"/>
</dbReference>
<comment type="pathway">
    <text evidence="1">Protein modification; protein lipoylation via endogenous pathway; protein N(6)-(lipoyl)lysine from octanoyl-[acyl-carrier-protein]: step 1/2.</text>
</comment>
<dbReference type="PROSITE" id="PS50213">
    <property type="entry name" value="FAS1"/>
    <property type="match status" value="1"/>
</dbReference>
<dbReference type="SUPFAM" id="SSF55681">
    <property type="entry name" value="Class II aaRS and biotin synthetases"/>
    <property type="match status" value="1"/>
</dbReference>
<evidence type="ECO:0000256" key="7">
    <source>
        <dbReference type="SAM" id="Phobius"/>
    </source>
</evidence>
<dbReference type="UniPathway" id="UPA00538">
    <property type="reaction ID" value="UER00592"/>
</dbReference>
<dbReference type="InterPro" id="IPR045864">
    <property type="entry name" value="aa-tRNA-synth_II/BPL/LPL"/>
</dbReference>
<evidence type="ECO:0000256" key="2">
    <source>
        <dbReference type="ARBA" id="ARBA00007843"/>
    </source>
</evidence>
<comment type="caution">
    <text evidence="10">The sequence shown here is derived from an EMBL/GenBank/DDBJ whole genome shotgun (WGS) entry which is preliminary data.</text>
</comment>
<protein>
    <recommendedName>
        <fullName evidence="4">lipoyl(octanoyl) transferase</fullName>
        <ecNumber evidence="4">2.3.1.181</ecNumber>
    </recommendedName>
</protein>
<dbReference type="InterPro" id="IPR000544">
    <property type="entry name" value="Octanoyltransferase"/>
</dbReference>
<dbReference type="HAMAP" id="MF_00013">
    <property type="entry name" value="LipB"/>
    <property type="match status" value="1"/>
</dbReference>
<evidence type="ECO:0000256" key="3">
    <source>
        <dbReference type="ARBA" id="ARBA00007907"/>
    </source>
</evidence>
<dbReference type="Gene3D" id="3.30.930.10">
    <property type="entry name" value="Bira Bifunctional Protein, Domain 2"/>
    <property type="match status" value="1"/>
</dbReference>
<dbReference type="EMBL" id="BKCP01007804">
    <property type="protein sequence ID" value="GER47268.1"/>
    <property type="molecule type" value="Genomic_DNA"/>
</dbReference>
<evidence type="ECO:0000313" key="11">
    <source>
        <dbReference type="Proteomes" id="UP000325081"/>
    </source>
</evidence>
<reference evidence="11" key="1">
    <citation type="journal article" date="2019" name="Curr. Biol.">
        <title>Genome Sequence of Striga asiatica Provides Insight into the Evolution of Plant Parasitism.</title>
        <authorList>
            <person name="Yoshida S."/>
            <person name="Kim S."/>
            <person name="Wafula E.K."/>
            <person name="Tanskanen J."/>
            <person name="Kim Y.M."/>
            <person name="Honaas L."/>
            <person name="Yang Z."/>
            <person name="Spallek T."/>
            <person name="Conn C.E."/>
            <person name="Ichihashi Y."/>
            <person name="Cheong K."/>
            <person name="Cui S."/>
            <person name="Der J.P."/>
            <person name="Gundlach H."/>
            <person name="Jiao Y."/>
            <person name="Hori C."/>
            <person name="Ishida J.K."/>
            <person name="Kasahara H."/>
            <person name="Kiba T."/>
            <person name="Kim M.S."/>
            <person name="Koo N."/>
            <person name="Laohavisit A."/>
            <person name="Lee Y.H."/>
            <person name="Lumba S."/>
            <person name="McCourt P."/>
            <person name="Mortimer J.C."/>
            <person name="Mutuku J.M."/>
            <person name="Nomura T."/>
            <person name="Sasaki-Sekimoto Y."/>
            <person name="Seto Y."/>
            <person name="Wang Y."/>
            <person name="Wakatake T."/>
            <person name="Sakakibara H."/>
            <person name="Demura T."/>
            <person name="Yamaguchi S."/>
            <person name="Yoneyama K."/>
            <person name="Manabe R.I."/>
            <person name="Nelson D.C."/>
            <person name="Schulman A.H."/>
            <person name="Timko M.P."/>
            <person name="dePamphilis C.W."/>
            <person name="Choi D."/>
            <person name="Shirasu K."/>
        </authorList>
    </citation>
    <scope>NUCLEOTIDE SEQUENCE [LARGE SCALE GENOMIC DNA]</scope>
    <source>
        <strain evidence="11">cv. UVA1</strain>
    </source>
</reference>
<dbReference type="CDD" id="cd16444">
    <property type="entry name" value="LipB"/>
    <property type="match status" value="1"/>
</dbReference>
<organism evidence="10 11">
    <name type="scientific">Striga asiatica</name>
    <name type="common">Asiatic witchweed</name>
    <name type="synonym">Buchnera asiatica</name>
    <dbReference type="NCBI Taxonomy" id="4170"/>
    <lineage>
        <taxon>Eukaryota</taxon>
        <taxon>Viridiplantae</taxon>
        <taxon>Streptophyta</taxon>
        <taxon>Embryophyta</taxon>
        <taxon>Tracheophyta</taxon>
        <taxon>Spermatophyta</taxon>
        <taxon>Magnoliopsida</taxon>
        <taxon>eudicotyledons</taxon>
        <taxon>Gunneridae</taxon>
        <taxon>Pentapetalae</taxon>
        <taxon>asterids</taxon>
        <taxon>lamiids</taxon>
        <taxon>Lamiales</taxon>
        <taxon>Orobanchaceae</taxon>
        <taxon>Buchnereae</taxon>
        <taxon>Striga</taxon>
    </lineage>
</organism>
<feature type="domain" description="FAS1" evidence="8">
    <location>
        <begin position="106"/>
        <end position="240"/>
    </location>
</feature>
<dbReference type="Pfam" id="PF21948">
    <property type="entry name" value="LplA-B_cat"/>
    <property type="match status" value="1"/>
</dbReference>
<dbReference type="Gene3D" id="2.30.180.10">
    <property type="entry name" value="FAS1 domain"/>
    <property type="match status" value="1"/>
</dbReference>
<feature type="domain" description="BPL/LPL catalytic" evidence="9">
    <location>
        <begin position="284"/>
        <end position="470"/>
    </location>
</feature>